<evidence type="ECO:0000313" key="2">
    <source>
        <dbReference type="EMBL" id="EAR81905.1"/>
    </source>
</evidence>
<dbReference type="InParanoid" id="Q229D7"/>
<dbReference type="AlphaFoldDB" id="Q229D7"/>
<dbReference type="RefSeq" id="XP_001029568.1">
    <property type="nucleotide sequence ID" value="XM_001029568.1"/>
</dbReference>
<evidence type="ECO:0000256" key="1">
    <source>
        <dbReference type="SAM" id="Coils"/>
    </source>
</evidence>
<organism evidence="2 3">
    <name type="scientific">Tetrahymena thermophila (strain SB210)</name>
    <dbReference type="NCBI Taxonomy" id="312017"/>
    <lineage>
        <taxon>Eukaryota</taxon>
        <taxon>Sar</taxon>
        <taxon>Alveolata</taxon>
        <taxon>Ciliophora</taxon>
        <taxon>Intramacronucleata</taxon>
        <taxon>Oligohymenophorea</taxon>
        <taxon>Hymenostomatida</taxon>
        <taxon>Tetrahymenina</taxon>
        <taxon>Tetrahymenidae</taxon>
        <taxon>Tetrahymena</taxon>
    </lineage>
</organism>
<name>Q229D7_TETTS</name>
<reference evidence="3" key="1">
    <citation type="journal article" date="2006" name="PLoS Biol.">
        <title>Macronuclear genome sequence of the ciliate Tetrahymena thermophila, a model eukaryote.</title>
        <authorList>
            <person name="Eisen J.A."/>
            <person name="Coyne R.S."/>
            <person name="Wu M."/>
            <person name="Wu D."/>
            <person name="Thiagarajan M."/>
            <person name="Wortman J.R."/>
            <person name="Badger J.H."/>
            <person name="Ren Q."/>
            <person name="Amedeo P."/>
            <person name="Jones K.M."/>
            <person name="Tallon L.J."/>
            <person name="Delcher A.L."/>
            <person name="Salzberg S.L."/>
            <person name="Silva J.C."/>
            <person name="Haas B.J."/>
            <person name="Majoros W.H."/>
            <person name="Farzad M."/>
            <person name="Carlton J.M."/>
            <person name="Smith R.K. Jr."/>
            <person name="Garg J."/>
            <person name="Pearlman R.E."/>
            <person name="Karrer K.M."/>
            <person name="Sun L."/>
            <person name="Manning G."/>
            <person name="Elde N.C."/>
            <person name="Turkewitz A.P."/>
            <person name="Asai D.J."/>
            <person name="Wilkes D.E."/>
            <person name="Wang Y."/>
            <person name="Cai H."/>
            <person name="Collins K."/>
            <person name="Stewart B.A."/>
            <person name="Lee S.R."/>
            <person name="Wilamowska K."/>
            <person name="Weinberg Z."/>
            <person name="Ruzzo W.L."/>
            <person name="Wloga D."/>
            <person name="Gaertig J."/>
            <person name="Frankel J."/>
            <person name="Tsao C.-C."/>
            <person name="Gorovsky M.A."/>
            <person name="Keeling P.J."/>
            <person name="Waller R.F."/>
            <person name="Patron N.J."/>
            <person name="Cherry J.M."/>
            <person name="Stover N.A."/>
            <person name="Krieger C.J."/>
            <person name="del Toro C."/>
            <person name="Ryder H.F."/>
            <person name="Williamson S.C."/>
            <person name="Barbeau R.A."/>
            <person name="Hamilton E.P."/>
            <person name="Orias E."/>
        </authorList>
    </citation>
    <scope>NUCLEOTIDE SEQUENCE [LARGE SCALE GENOMIC DNA]</scope>
    <source>
        <strain evidence="3">SB210</strain>
    </source>
</reference>
<dbReference type="KEGG" id="tet:TTHERM_01434650"/>
<keyword evidence="3" id="KW-1185">Reference proteome</keyword>
<feature type="coiled-coil region" evidence="1">
    <location>
        <begin position="58"/>
        <end position="87"/>
    </location>
</feature>
<dbReference type="GeneID" id="7834743"/>
<dbReference type="HOGENOM" id="CLU_046948_0_0_1"/>
<evidence type="ECO:0000313" key="3">
    <source>
        <dbReference type="Proteomes" id="UP000009168"/>
    </source>
</evidence>
<protein>
    <submittedName>
        <fullName evidence="2">Uncharacterized protein</fullName>
    </submittedName>
</protein>
<sequence length="466" mass="56328">MEQEDNQFFAQSQSLDYSQIYQQIEGYNQASKLYQNCYYSSSPILQQETSSLNIYDKYDNINSNILQLELEQDEEQLQENDNNFQRNNQGQLMKRTSIMWNSHIQLASYDMMKIINGLTLTNDGALRMCTLQGSTSFNYQQQIVDRIEDKKDLGIVDLHLSQNPFLRQYTIGEILSFLQKVEGIDFYKVEFQLTRFYNLVQSLLQRSSMFNLNNFQLDLKDEELQRHFEFCYDYLDRYYAQNKENSSQMFWYQIGRHNYRDNQSEYLRSGFSKSYLELLGLNQSSLSSIYLRKHQVDLIKEKNKITQQTIEVMDNKFNYPTEEKYIIQLQTFDGFPLNLIQRKYYIKNEEAKKNYLMYNDYFFLLIEFDIDIQELQRLIEYRLKIFQNSNNMSMEEFIQKELSYRFEDVEYSIHSQSFIEKFYKENLEQMIKLQEQLTKKKEEKKPCGFRLINPNFNNQYHKNTIV</sequence>
<proteinExistence type="predicted"/>
<keyword evidence="1" id="KW-0175">Coiled coil</keyword>
<dbReference type="EMBL" id="GG662505">
    <property type="protein sequence ID" value="EAR81905.1"/>
    <property type="molecule type" value="Genomic_DNA"/>
</dbReference>
<dbReference type="Proteomes" id="UP000009168">
    <property type="component" value="Unassembled WGS sequence"/>
</dbReference>
<gene>
    <name evidence="2" type="ORF">TTHERM_01434650</name>
</gene>
<accession>Q229D7</accession>